<dbReference type="PROSITE" id="PS01124">
    <property type="entry name" value="HTH_ARAC_FAMILY_2"/>
    <property type="match status" value="1"/>
</dbReference>
<comment type="caution">
    <text evidence="5">The sequence shown here is derived from an EMBL/GenBank/DDBJ whole genome shotgun (WGS) entry which is preliminary data.</text>
</comment>
<name>A0A199PW65_9MICC</name>
<reference evidence="7" key="1">
    <citation type="submission" date="2016-04" db="EMBL/GenBank/DDBJ databases">
        <authorList>
            <person name="Waterworth S."/>
            <person name="Matcher G."/>
        </authorList>
    </citation>
    <scope>NUCLEOTIDE SEQUENCE [LARGE SCALE GENOMIC DNA]</scope>
    <source>
        <strain evidence="7">RuSp02-3</strain>
    </source>
</reference>
<dbReference type="AlphaFoldDB" id="A0A199PW65"/>
<reference evidence="5" key="2">
    <citation type="submission" date="2016-04" db="EMBL/GenBank/DDBJ databases">
        <authorList>
            <person name="Evans L.H."/>
            <person name="Alamgir A."/>
            <person name="Owens N."/>
            <person name="Weber N.D."/>
            <person name="Virtaneva K."/>
            <person name="Barbian K."/>
            <person name="Babar A."/>
            <person name="Rosenke K."/>
        </authorList>
    </citation>
    <scope>NUCLEOTIDE SEQUENCE [LARGE SCALE GENOMIC DNA]</scope>
    <source>
        <strain evidence="5">RUTW2-3</strain>
    </source>
</reference>
<dbReference type="InterPro" id="IPR018060">
    <property type="entry name" value="HTH_AraC"/>
</dbReference>
<dbReference type="SMART" id="SM00342">
    <property type="entry name" value="HTH_ARAC"/>
    <property type="match status" value="1"/>
</dbReference>
<dbReference type="Gene3D" id="1.10.10.60">
    <property type="entry name" value="Homeodomain-like"/>
    <property type="match status" value="1"/>
</dbReference>
<gene>
    <name evidence="6" type="ORF">A5N15_03030</name>
    <name evidence="5" type="ORF">AN277_0202565</name>
</gene>
<proteinExistence type="predicted"/>
<dbReference type="Pfam" id="PF12833">
    <property type="entry name" value="HTH_18"/>
    <property type="match status" value="1"/>
</dbReference>
<dbReference type="GO" id="GO:0043565">
    <property type="term" value="F:sequence-specific DNA binding"/>
    <property type="evidence" value="ECO:0007669"/>
    <property type="project" value="InterPro"/>
</dbReference>
<feature type="domain" description="HTH araC/xylS-type" evidence="4">
    <location>
        <begin position="192"/>
        <end position="290"/>
    </location>
</feature>
<dbReference type="PANTHER" id="PTHR46796">
    <property type="entry name" value="HTH-TYPE TRANSCRIPTIONAL ACTIVATOR RHAS-RELATED"/>
    <property type="match status" value="1"/>
</dbReference>
<dbReference type="InterPro" id="IPR018062">
    <property type="entry name" value="HTH_AraC-typ_CS"/>
</dbReference>
<organism evidence="5 7">
    <name type="scientific">Rothia kristinae</name>
    <dbReference type="NCBI Taxonomy" id="37923"/>
    <lineage>
        <taxon>Bacteria</taxon>
        <taxon>Bacillati</taxon>
        <taxon>Actinomycetota</taxon>
        <taxon>Actinomycetes</taxon>
        <taxon>Micrococcales</taxon>
        <taxon>Micrococcaceae</taxon>
        <taxon>Rothia</taxon>
    </lineage>
</organism>
<dbReference type="GO" id="GO:0003700">
    <property type="term" value="F:DNA-binding transcription factor activity"/>
    <property type="evidence" value="ECO:0007669"/>
    <property type="project" value="InterPro"/>
</dbReference>
<keyword evidence="1" id="KW-0805">Transcription regulation</keyword>
<evidence type="ECO:0000313" key="6">
    <source>
        <dbReference type="EMBL" id="OAX65402.1"/>
    </source>
</evidence>
<evidence type="ECO:0000256" key="1">
    <source>
        <dbReference type="ARBA" id="ARBA00023015"/>
    </source>
</evidence>
<keyword evidence="7" id="KW-1185">Reference proteome</keyword>
<accession>A0A199PW65</accession>
<dbReference type="Proteomes" id="UP000053171">
    <property type="component" value="Unassembled WGS sequence"/>
</dbReference>
<evidence type="ECO:0000313" key="5">
    <source>
        <dbReference type="EMBL" id="OAX52514.1"/>
    </source>
</evidence>
<reference evidence="5 7" key="3">
    <citation type="submission" date="2016-06" db="EMBL/GenBank/DDBJ databases">
        <title>Identification of putative biosynthetic pathways for the production of bioactive secondary metabolites by the marine actinomycete Kocuria kristinae RUTW2-3.</title>
        <authorList>
            <person name="Waterworth S.C."/>
            <person name="Walmsley T.A."/>
            <person name="Matongo T."/>
            <person name="Davies-Coleman M.T."/>
            <person name="Dorrington R.A."/>
        </authorList>
    </citation>
    <scope>NUCLEOTIDE SEQUENCE [LARGE SCALE GENOMIC DNA]</scope>
    <source>
        <strain evidence="7">RuSp02-3</strain>
        <strain evidence="5">RUTW2-3</strain>
        <strain evidence="6 8">RUTW4-5</strain>
    </source>
</reference>
<evidence type="ECO:0000313" key="8">
    <source>
        <dbReference type="Proteomes" id="UP000092021"/>
    </source>
</evidence>
<evidence type="ECO:0000259" key="4">
    <source>
        <dbReference type="PROSITE" id="PS01124"/>
    </source>
</evidence>
<dbReference type="PROSITE" id="PS00041">
    <property type="entry name" value="HTH_ARAC_FAMILY_1"/>
    <property type="match status" value="1"/>
</dbReference>
<dbReference type="SUPFAM" id="SSF46689">
    <property type="entry name" value="Homeodomain-like"/>
    <property type="match status" value="1"/>
</dbReference>
<dbReference type="EMBL" id="LWGZ01000276">
    <property type="protein sequence ID" value="OAX65402.1"/>
    <property type="molecule type" value="Genomic_DNA"/>
</dbReference>
<evidence type="ECO:0000256" key="2">
    <source>
        <dbReference type="ARBA" id="ARBA00023125"/>
    </source>
</evidence>
<dbReference type="InterPro" id="IPR050204">
    <property type="entry name" value="AraC_XylS_family_regulators"/>
</dbReference>
<dbReference type="EMBL" id="LJBJ02000003">
    <property type="protein sequence ID" value="OAX52514.1"/>
    <property type="molecule type" value="Genomic_DNA"/>
</dbReference>
<keyword evidence="2" id="KW-0238">DNA-binding</keyword>
<dbReference type="InterPro" id="IPR009057">
    <property type="entry name" value="Homeodomain-like_sf"/>
</dbReference>
<evidence type="ECO:0000256" key="3">
    <source>
        <dbReference type="ARBA" id="ARBA00023163"/>
    </source>
</evidence>
<dbReference type="Proteomes" id="UP000092021">
    <property type="component" value="Unassembled WGS sequence"/>
</dbReference>
<keyword evidence="3" id="KW-0804">Transcription</keyword>
<evidence type="ECO:0000313" key="7">
    <source>
        <dbReference type="Proteomes" id="UP000053171"/>
    </source>
</evidence>
<protein>
    <recommendedName>
        <fullName evidence="4">HTH araC/xylS-type domain-containing protein</fullName>
    </recommendedName>
</protein>
<sequence>MAPADGAHPAERELVAMDTSSIFRWFSHGFPHPLARWHHHPEIEIHLIRDSHGAAHIGRSVRVFGPGSLYLLGADLPHNWVSVLEDRREVPGRDVLVHADPQLLAQAEELLPELTGLHALLETARAGIEFTGGTRVKATEALTAMGGSTGPLRLALGIELLGILMAAPPEEREIVDPEAPAEAGPRGGEDFDRALEFLHRNLRREVRLEDLARELGMSTSAASRMLTRATTVGFSRLMSRMRVTEACRLLRSTRLSVVDVCWASGFRNLSNFNRRFREETGTTPSAYRRSLG</sequence>